<keyword evidence="2 3" id="KW-0802">TPR repeat</keyword>
<dbReference type="Pfam" id="PF13432">
    <property type="entry name" value="TPR_16"/>
    <property type="match status" value="1"/>
</dbReference>
<dbReference type="GO" id="GO:0009279">
    <property type="term" value="C:cell outer membrane"/>
    <property type="evidence" value="ECO:0007669"/>
    <property type="project" value="TreeGrafter"/>
</dbReference>
<dbReference type="EMBL" id="WACR01000011">
    <property type="protein sequence ID" value="KAB1062726.1"/>
    <property type="molecule type" value="Genomic_DNA"/>
</dbReference>
<feature type="repeat" description="TPR" evidence="3">
    <location>
        <begin position="91"/>
        <end position="124"/>
    </location>
</feature>
<gene>
    <name evidence="4" type="ORF">F3059_12370</name>
</gene>
<evidence type="ECO:0000256" key="2">
    <source>
        <dbReference type="ARBA" id="ARBA00022803"/>
    </source>
</evidence>
<dbReference type="Pfam" id="PF13431">
    <property type="entry name" value="TPR_17"/>
    <property type="match status" value="1"/>
</dbReference>
<dbReference type="PANTHER" id="PTHR44858">
    <property type="entry name" value="TETRATRICOPEPTIDE REPEAT PROTEIN 6"/>
    <property type="match status" value="1"/>
</dbReference>
<name>A0A6N6M4Q2_9FLAO</name>
<dbReference type="SMART" id="SM00028">
    <property type="entry name" value="TPR"/>
    <property type="match status" value="8"/>
</dbReference>
<keyword evidence="1" id="KW-0677">Repeat</keyword>
<dbReference type="Pfam" id="PF14559">
    <property type="entry name" value="TPR_19"/>
    <property type="match status" value="1"/>
</dbReference>
<organism evidence="4 5">
    <name type="scientific">Salibacter halophilus</name>
    <dbReference type="NCBI Taxonomy" id="1803916"/>
    <lineage>
        <taxon>Bacteria</taxon>
        <taxon>Pseudomonadati</taxon>
        <taxon>Bacteroidota</taxon>
        <taxon>Flavobacteriia</taxon>
        <taxon>Flavobacteriales</taxon>
        <taxon>Salibacteraceae</taxon>
        <taxon>Salibacter</taxon>
    </lineage>
</organism>
<dbReference type="Gene3D" id="1.25.40.10">
    <property type="entry name" value="Tetratricopeptide repeat domain"/>
    <property type="match status" value="4"/>
</dbReference>
<dbReference type="Pfam" id="PF13181">
    <property type="entry name" value="TPR_8"/>
    <property type="match status" value="1"/>
</dbReference>
<keyword evidence="5" id="KW-1185">Reference proteome</keyword>
<evidence type="ECO:0000313" key="4">
    <source>
        <dbReference type="EMBL" id="KAB1062726.1"/>
    </source>
</evidence>
<dbReference type="AlphaFoldDB" id="A0A6N6M4Q2"/>
<comment type="caution">
    <text evidence="4">The sequence shown here is derived from an EMBL/GenBank/DDBJ whole genome shotgun (WGS) entry which is preliminary data.</text>
</comment>
<dbReference type="OrthoDB" id="1466206at2"/>
<dbReference type="PROSITE" id="PS51257">
    <property type="entry name" value="PROKAR_LIPOPROTEIN"/>
    <property type="match status" value="1"/>
</dbReference>
<sequence length="344" mass="39688">MKTLLTILTASILLFSCSSEPKTDASGSDQKEQSTQANQKDTIKILNEQIKNDPNNPDLYIAKSSVYQKRKQFGEALDEAKRAVKADSTAPRTWIHLSKLYYDSKRIKESMQTVKTALDLDPDNADAHTRMAWIYFILQDYEKVYEHANAALKKNEFLAEPYYIKGLAYKEQGNFKLAISSFRTATEQDNNHYDSWVQLGLLHAKVQHPLTISYYDNAIRVDSTNYEAHYNKGYYLQNQGKYREAMKEYDAILRHNESFYNAHFNKGFIYLEHLQKYDSAAMMYTNVININPMNYKAYLNRALAKERDGQLTAALADVNEALNLKPDYELAARAKSRIEGKMEK</sequence>
<dbReference type="RefSeq" id="WP_151169723.1">
    <property type="nucleotide sequence ID" value="NZ_WACR01000011.1"/>
</dbReference>
<evidence type="ECO:0000313" key="5">
    <source>
        <dbReference type="Proteomes" id="UP000435357"/>
    </source>
</evidence>
<reference evidence="4 5" key="1">
    <citation type="submission" date="2019-09" db="EMBL/GenBank/DDBJ databases">
        <title>Genomes of Cryomorphaceae.</title>
        <authorList>
            <person name="Bowman J.P."/>
        </authorList>
    </citation>
    <scope>NUCLEOTIDE SEQUENCE [LARGE SCALE GENOMIC DNA]</scope>
    <source>
        <strain evidence="4 5">KCTC 52047</strain>
    </source>
</reference>
<dbReference type="GO" id="GO:0046813">
    <property type="term" value="P:receptor-mediated virion attachment to host cell"/>
    <property type="evidence" value="ECO:0007669"/>
    <property type="project" value="TreeGrafter"/>
</dbReference>
<dbReference type="PANTHER" id="PTHR44858:SF1">
    <property type="entry name" value="UDP-N-ACETYLGLUCOSAMINE--PEPTIDE N-ACETYLGLUCOSAMINYLTRANSFERASE SPINDLY-RELATED"/>
    <property type="match status" value="1"/>
</dbReference>
<dbReference type="InterPro" id="IPR019734">
    <property type="entry name" value="TPR_rpt"/>
</dbReference>
<accession>A0A6N6M4Q2</accession>
<dbReference type="Proteomes" id="UP000435357">
    <property type="component" value="Unassembled WGS sequence"/>
</dbReference>
<dbReference type="InterPro" id="IPR050498">
    <property type="entry name" value="Ycf3"/>
</dbReference>
<evidence type="ECO:0000256" key="3">
    <source>
        <dbReference type="PROSITE-ProRule" id="PRU00339"/>
    </source>
</evidence>
<dbReference type="PROSITE" id="PS50005">
    <property type="entry name" value="TPR"/>
    <property type="match status" value="3"/>
</dbReference>
<feature type="repeat" description="TPR" evidence="3">
    <location>
        <begin position="295"/>
        <end position="328"/>
    </location>
</feature>
<protein>
    <submittedName>
        <fullName evidence="4">Tetratricopeptide repeat protein</fullName>
    </submittedName>
</protein>
<dbReference type="InterPro" id="IPR011990">
    <property type="entry name" value="TPR-like_helical_dom_sf"/>
</dbReference>
<proteinExistence type="predicted"/>
<dbReference type="SUPFAM" id="SSF48452">
    <property type="entry name" value="TPR-like"/>
    <property type="match status" value="1"/>
</dbReference>
<feature type="repeat" description="TPR" evidence="3">
    <location>
        <begin position="159"/>
        <end position="192"/>
    </location>
</feature>
<evidence type="ECO:0000256" key="1">
    <source>
        <dbReference type="ARBA" id="ARBA00022737"/>
    </source>
</evidence>